<proteinExistence type="predicted"/>
<name>A0A423UBJ1_PENVA</name>
<protein>
    <submittedName>
        <fullName evidence="1">Uncharacterized protein</fullName>
    </submittedName>
</protein>
<reference evidence="1 2" key="1">
    <citation type="submission" date="2018-04" db="EMBL/GenBank/DDBJ databases">
        <authorList>
            <person name="Zhang X."/>
            <person name="Yuan J."/>
            <person name="Li F."/>
            <person name="Xiang J."/>
        </authorList>
    </citation>
    <scope>NUCLEOTIDE SEQUENCE [LARGE SCALE GENOMIC DNA]</scope>
    <source>
        <tissue evidence="1">Muscle</tissue>
    </source>
</reference>
<sequence>MPQSAEVIRKKIKAELNLQLLNCPIISGKWARRGTKTRAKAQRHGHLAGSVSEASLRSGGVRSGSWRARLVVRSVRVFPPTRLFPASFFVRVTDRRLRGIMRQPVECVPRGF</sequence>
<dbReference type="Proteomes" id="UP000283509">
    <property type="component" value="Unassembled WGS sequence"/>
</dbReference>
<comment type="caution">
    <text evidence="1">The sequence shown here is derived from an EMBL/GenBank/DDBJ whole genome shotgun (WGS) entry which is preliminary data.</text>
</comment>
<organism evidence="1 2">
    <name type="scientific">Penaeus vannamei</name>
    <name type="common">Whiteleg shrimp</name>
    <name type="synonym">Litopenaeus vannamei</name>
    <dbReference type="NCBI Taxonomy" id="6689"/>
    <lineage>
        <taxon>Eukaryota</taxon>
        <taxon>Metazoa</taxon>
        <taxon>Ecdysozoa</taxon>
        <taxon>Arthropoda</taxon>
        <taxon>Crustacea</taxon>
        <taxon>Multicrustacea</taxon>
        <taxon>Malacostraca</taxon>
        <taxon>Eumalacostraca</taxon>
        <taxon>Eucarida</taxon>
        <taxon>Decapoda</taxon>
        <taxon>Dendrobranchiata</taxon>
        <taxon>Penaeoidea</taxon>
        <taxon>Penaeidae</taxon>
        <taxon>Penaeus</taxon>
    </lineage>
</organism>
<gene>
    <name evidence="1" type="ORF">C7M84_011829</name>
</gene>
<evidence type="ECO:0000313" key="1">
    <source>
        <dbReference type="EMBL" id="ROT86057.1"/>
    </source>
</evidence>
<keyword evidence="2" id="KW-1185">Reference proteome</keyword>
<accession>A0A423UBJ1</accession>
<evidence type="ECO:0000313" key="2">
    <source>
        <dbReference type="Proteomes" id="UP000283509"/>
    </source>
</evidence>
<dbReference type="EMBL" id="QCYY01000025">
    <property type="protein sequence ID" value="ROT86057.1"/>
    <property type="molecule type" value="Genomic_DNA"/>
</dbReference>
<dbReference type="AlphaFoldDB" id="A0A423UBJ1"/>
<reference evidence="1 2" key="2">
    <citation type="submission" date="2019-01" db="EMBL/GenBank/DDBJ databases">
        <title>The decoding of complex shrimp genome reveals the adaptation for benthos swimmer, frequently molting mechanism and breeding impact on genome.</title>
        <authorList>
            <person name="Sun Y."/>
            <person name="Gao Y."/>
            <person name="Yu Y."/>
        </authorList>
    </citation>
    <scope>NUCLEOTIDE SEQUENCE [LARGE SCALE GENOMIC DNA]</scope>
    <source>
        <tissue evidence="1">Muscle</tissue>
    </source>
</reference>